<dbReference type="InterPro" id="IPR002477">
    <property type="entry name" value="Peptidoglycan-bd-like"/>
</dbReference>
<comment type="caution">
    <text evidence="2">The sequence shown here is derived from an EMBL/GenBank/DDBJ whole genome shotgun (WGS) entry which is preliminary data.</text>
</comment>
<reference evidence="2 3" key="1">
    <citation type="submission" date="2018-05" db="EMBL/GenBank/DDBJ databases">
        <title>Rhodohalobacter halophilus gen. nov., sp. nov., a moderately halophilic member of the family Balneolaceae.</title>
        <authorList>
            <person name="Liu Z.-W."/>
        </authorList>
    </citation>
    <scope>NUCLEOTIDE SEQUENCE [LARGE SCALE GENOMIC DNA]</scope>
    <source>
        <strain evidence="2 3">8A47</strain>
    </source>
</reference>
<feature type="domain" description="Peptidoglycan binding-like" evidence="1">
    <location>
        <begin position="9"/>
        <end position="66"/>
    </location>
</feature>
<dbReference type="InterPro" id="IPR036366">
    <property type="entry name" value="PGBDSf"/>
</dbReference>
<dbReference type="Proteomes" id="UP000245533">
    <property type="component" value="Unassembled WGS sequence"/>
</dbReference>
<dbReference type="AlphaFoldDB" id="A0A316TUU2"/>
<sequence length="108" mass="11401">MTLRRGDKGQKVMVLQASLQEAGIALPAYGVDGMFGPETESAVKQAQGLFLMEPNGIADQKLFDVLGISDITSTHYPAEQTASPGVKKWILAGILVGALAFAAQKIRG</sequence>
<dbReference type="EMBL" id="QGGB01000007">
    <property type="protein sequence ID" value="PWN06112.1"/>
    <property type="molecule type" value="Genomic_DNA"/>
</dbReference>
<dbReference type="InterPro" id="IPR036365">
    <property type="entry name" value="PGBD-like_sf"/>
</dbReference>
<name>A0A316TUU2_9BACT</name>
<dbReference type="Gene3D" id="1.10.101.10">
    <property type="entry name" value="PGBD-like superfamily/PGBD"/>
    <property type="match status" value="1"/>
</dbReference>
<keyword evidence="3" id="KW-1185">Reference proteome</keyword>
<dbReference type="Pfam" id="PF01471">
    <property type="entry name" value="PG_binding_1"/>
    <property type="match status" value="1"/>
</dbReference>
<evidence type="ECO:0000313" key="3">
    <source>
        <dbReference type="Proteomes" id="UP000245533"/>
    </source>
</evidence>
<evidence type="ECO:0000259" key="1">
    <source>
        <dbReference type="Pfam" id="PF01471"/>
    </source>
</evidence>
<evidence type="ECO:0000313" key="2">
    <source>
        <dbReference type="EMBL" id="PWN06112.1"/>
    </source>
</evidence>
<gene>
    <name evidence="2" type="ORF">DDZ15_09675</name>
</gene>
<protein>
    <recommendedName>
        <fullName evidence="1">Peptidoglycan binding-like domain-containing protein</fullName>
    </recommendedName>
</protein>
<dbReference type="SUPFAM" id="SSF47090">
    <property type="entry name" value="PGBD-like"/>
    <property type="match status" value="1"/>
</dbReference>
<organism evidence="2 3">
    <name type="scientific">Rhodohalobacter mucosus</name>
    <dbReference type="NCBI Taxonomy" id="2079485"/>
    <lineage>
        <taxon>Bacteria</taxon>
        <taxon>Pseudomonadati</taxon>
        <taxon>Balneolota</taxon>
        <taxon>Balneolia</taxon>
        <taxon>Balneolales</taxon>
        <taxon>Balneolaceae</taxon>
        <taxon>Rhodohalobacter</taxon>
    </lineage>
</organism>
<dbReference type="RefSeq" id="WP_109646905.1">
    <property type="nucleotide sequence ID" value="NZ_QGGB01000007.1"/>
</dbReference>
<proteinExistence type="predicted"/>
<accession>A0A316TUU2</accession>
<dbReference type="OrthoDB" id="5623159at2"/>